<keyword evidence="3" id="KW-0418">Kinase</keyword>
<accession>A0A2M3Z0W5</accession>
<dbReference type="GO" id="GO:0007165">
    <property type="term" value="P:signal transduction"/>
    <property type="evidence" value="ECO:0007669"/>
    <property type="project" value="TreeGrafter"/>
</dbReference>
<name>A0A2M3Z0W5_9DIPT</name>
<proteinExistence type="inferred from homology"/>
<dbReference type="AlphaFoldDB" id="A0A2M3Z0W5"/>
<dbReference type="InterPro" id="IPR008862">
    <property type="entry name" value="Tcp11"/>
</dbReference>
<dbReference type="PANTHER" id="PTHR12832:SF11">
    <property type="entry name" value="LD23868P"/>
    <property type="match status" value="1"/>
</dbReference>
<dbReference type="Pfam" id="PF05794">
    <property type="entry name" value="Tcp11"/>
    <property type="match status" value="1"/>
</dbReference>
<feature type="region of interest" description="Disordered" evidence="2">
    <location>
        <begin position="1"/>
        <end position="44"/>
    </location>
</feature>
<dbReference type="EMBL" id="GGFM01001418">
    <property type="protein sequence ID" value="MBW22169.1"/>
    <property type="molecule type" value="Transcribed_RNA"/>
</dbReference>
<protein>
    <submittedName>
        <fullName evidence="3">Putative sok1 kinase belonging to the ste20/sps1/gc kinase family</fullName>
    </submittedName>
</protein>
<reference evidence="3" key="1">
    <citation type="submission" date="2018-01" db="EMBL/GenBank/DDBJ databases">
        <title>An insight into the sialome of Amazonian anophelines.</title>
        <authorList>
            <person name="Ribeiro J.M."/>
            <person name="Scarpassa V."/>
            <person name="Calvo E."/>
        </authorList>
    </citation>
    <scope>NUCLEOTIDE SEQUENCE</scope>
    <source>
        <tissue evidence="3">Salivary glands</tissue>
    </source>
</reference>
<evidence type="ECO:0000256" key="2">
    <source>
        <dbReference type="SAM" id="MobiDB-lite"/>
    </source>
</evidence>
<dbReference type="GO" id="GO:0016301">
    <property type="term" value="F:kinase activity"/>
    <property type="evidence" value="ECO:0007669"/>
    <property type="project" value="UniProtKB-KW"/>
</dbReference>
<comment type="similarity">
    <text evidence="1">Belongs to the TCP11 family.</text>
</comment>
<feature type="compositionally biased region" description="Basic and acidic residues" evidence="2">
    <location>
        <begin position="1"/>
        <end position="10"/>
    </location>
</feature>
<organism evidence="3">
    <name type="scientific">Anopheles braziliensis</name>
    <dbReference type="NCBI Taxonomy" id="58242"/>
    <lineage>
        <taxon>Eukaryota</taxon>
        <taxon>Metazoa</taxon>
        <taxon>Ecdysozoa</taxon>
        <taxon>Arthropoda</taxon>
        <taxon>Hexapoda</taxon>
        <taxon>Insecta</taxon>
        <taxon>Pterygota</taxon>
        <taxon>Neoptera</taxon>
        <taxon>Endopterygota</taxon>
        <taxon>Diptera</taxon>
        <taxon>Nematocera</taxon>
        <taxon>Culicoidea</taxon>
        <taxon>Culicidae</taxon>
        <taxon>Anophelinae</taxon>
        <taxon>Anopheles</taxon>
    </lineage>
</organism>
<dbReference type="PANTHER" id="PTHR12832">
    <property type="entry name" value="TESTIS-SPECIFIC PROTEIN PBS13 T-COMPLEX 11"/>
    <property type="match status" value="1"/>
</dbReference>
<sequence>MPDNTRKDAAKPGSSGEQQQHSKDATKPGSSGEQHQLGNDAEQKEYADAQQLWDLFGNFQQQLRVTLPSVNGQPPTPLSQASLQRVVKTSEDMALAHEIAVNADFKLKPPSEEESTNTLHSVVRRTMHAAYWNLVQDDLTSDPPRFDTAMKILAEVKKSFAVLLRGNNDRALARLNEWLNEETIQEQIQFGTFDIRIITNYVIDLMGMACAANRDEEVAALKNQTDTVAILRGILETLDHMKLDMANYIVHVTRQQVERSSVAYEREKFNELKQVCGDNFPLTLEWLQRHFTLQADAPAGHANNEPVATAQDAASIDFAMKKIPLPMAKAYVALLDSTTPHTIPELLKLDQDRLHQMRVEALRLSICATVLQLTVSMIPALVNQPDKRQELSDKLIVLFNDCNSKQSVLQQLDGMWAFVLKHVDGQQPLDTPLATALKNQIEQIATGDSAVHRIIWNRLQTLLVEALAVIGGDYVAVPGCYQHFSSQLLALSANLVRIAKHNYAVYGDYYAYLINRQSTA</sequence>
<keyword evidence="3" id="KW-0808">Transferase</keyword>
<evidence type="ECO:0000313" key="3">
    <source>
        <dbReference type="EMBL" id="MBW22169.1"/>
    </source>
</evidence>
<feature type="compositionally biased region" description="Polar residues" evidence="2">
    <location>
        <begin position="28"/>
        <end position="37"/>
    </location>
</feature>
<evidence type="ECO:0000256" key="1">
    <source>
        <dbReference type="ARBA" id="ARBA00010954"/>
    </source>
</evidence>